<reference evidence="1 2" key="1">
    <citation type="journal article" date="2021" name="Elife">
        <title>Chloroplast acquisition without the gene transfer in kleptoplastic sea slugs, Plakobranchus ocellatus.</title>
        <authorList>
            <person name="Maeda T."/>
            <person name="Takahashi S."/>
            <person name="Yoshida T."/>
            <person name="Shimamura S."/>
            <person name="Takaki Y."/>
            <person name="Nagai Y."/>
            <person name="Toyoda A."/>
            <person name="Suzuki Y."/>
            <person name="Arimoto A."/>
            <person name="Ishii H."/>
            <person name="Satoh N."/>
            <person name="Nishiyama T."/>
            <person name="Hasebe M."/>
            <person name="Maruyama T."/>
            <person name="Minagawa J."/>
            <person name="Obokata J."/>
            <person name="Shigenobu S."/>
        </authorList>
    </citation>
    <scope>NUCLEOTIDE SEQUENCE [LARGE SCALE GENOMIC DNA]</scope>
</reference>
<name>A0AAV4AJQ0_9GAST</name>
<dbReference type="EMBL" id="BLXT01003887">
    <property type="protein sequence ID" value="GFO07565.1"/>
    <property type="molecule type" value="Genomic_DNA"/>
</dbReference>
<accession>A0AAV4AJQ0</accession>
<protein>
    <submittedName>
        <fullName evidence="1">Uncharacterized protein</fullName>
    </submittedName>
</protein>
<gene>
    <name evidence="1" type="ORF">PoB_003407000</name>
</gene>
<dbReference type="Proteomes" id="UP000735302">
    <property type="component" value="Unassembled WGS sequence"/>
</dbReference>
<evidence type="ECO:0000313" key="1">
    <source>
        <dbReference type="EMBL" id="GFO07565.1"/>
    </source>
</evidence>
<dbReference type="AlphaFoldDB" id="A0AAV4AJQ0"/>
<keyword evidence="2" id="KW-1185">Reference proteome</keyword>
<organism evidence="1 2">
    <name type="scientific">Plakobranchus ocellatus</name>
    <dbReference type="NCBI Taxonomy" id="259542"/>
    <lineage>
        <taxon>Eukaryota</taxon>
        <taxon>Metazoa</taxon>
        <taxon>Spiralia</taxon>
        <taxon>Lophotrochozoa</taxon>
        <taxon>Mollusca</taxon>
        <taxon>Gastropoda</taxon>
        <taxon>Heterobranchia</taxon>
        <taxon>Euthyneura</taxon>
        <taxon>Panpulmonata</taxon>
        <taxon>Sacoglossa</taxon>
        <taxon>Placobranchoidea</taxon>
        <taxon>Plakobranchidae</taxon>
        <taxon>Plakobranchus</taxon>
    </lineage>
</organism>
<sequence>MVLSLHGQYLSKLDMYGDLVVFRRLTSRLDIVKSTATAPSANWSAVKLSKSWGFSKVCYQVKYQSPSSKLYNFVQSTFSYQVKYQSPSSKLYNFVQSTFINSPKHRCGSPQP</sequence>
<proteinExistence type="predicted"/>
<comment type="caution">
    <text evidence="1">The sequence shown here is derived from an EMBL/GenBank/DDBJ whole genome shotgun (WGS) entry which is preliminary data.</text>
</comment>
<evidence type="ECO:0000313" key="2">
    <source>
        <dbReference type="Proteomes" id="UP000735302"/>
    </source>
</evidence>